<keyword evidence="3" id="KW-0328">Glycosyltransferase</keyword>
<reference evidence="9" key="1">
    <citation type="submission" date="2016-06" db="UniProtKB">
        <authorList>
            <consortium name="WormBaseParasite"/>
        </authorList>
    </citation>
    <scope>IDENTIFICATION</scope>
</reference>
<dbReference type="GO" id="GO:0015020">
    <property type="term" value="F:glucuronosyltransferase activity"/>
    <property type="evidence" value="ECO:0007669"/>
    <property type="project" value="UniProtKB-EC"/>
</dbReference>
<protein>
    <recommendedName>
        <fullName evidence="2">glucuronosyltransferase</fullName>
        <ecNumber evidence="2">2.4.1.17</ecNumber>
    </recommendedName>
</protein>
<dbReference type="InterPro" id="IPR002213">
    <property type="entry name" value="UDP_glucos_trans"/>
</dbReference>
<evidence type="ECO:0000313" key="7">
    <source>
        <dbReference type="EMBL" id="VDK28525.1"/>
    </source>
</evidence>
<evidence type="ECO:0000256" key="1">
    <source>
        <dbReference type="ARBA" id="ARBA00009995"/>
    </source>
</evidence>
<dbReference type="PANTHER" id="PTHR48043">
    <property type="entry name" value="EG:EG0003.4 PROTEIN-RELATED"/>
    <property type="match status" value="1"/>
</dbReference>
<evidence type="ECO:0000256" key="3">
    <source>
        <dbReference type="ARBA" id="ARBA00022676"/>
    </source>
</evidence>
<accession>A0A183CW44</accession>
<comment type="catalytic activity">
    <reaction evidence="5">
        <text>glucuronate acceptor + UDP-alpha-D-glucuronate = acceptor beta-D-glucuronoside + UDP + H(+)</text>
        <dbReference type="Rhea" id="RHEA:21032"/>
        <dbReference type="ChEBI" id="CHEBI:15378"/>
        <dbReference type="ChEBI" id="CHEBI:58052"/>
        <dbReference type="ChEBI" id="CHEBI:58223"/>
        <dbReference type="ChEBI" id="CHEBI:132367"/>
        <dbReference type="ChEBI" id="CHEBI:132368"/>
        <dbReference type="EC" id="2.4.1.17"/>
    </reaction>
</comment>
<dbReference type="Proteomes" id="UP000271098">
    <property type="component" value="Unassembled WGS sequence"/>
</dbReference>
<dbReference type="SUPFAM" id="SSF53756">
    <property type="entry name" value="UDP-Glycosyltransferase/glycogen phosphorylase"/>
    <property type="match status" value="1"/>
</dbReference>
<sequence>MKVLQQKIAATVPWTSEQLNADSKNAMPKLPRAQRPPQDICLLLQQDDAFTVLIEWNQYDKFSEEMLTTAEMPQNKLQYYWYFVYYFFVICLVPLNGYKILVFNPRFGKSHVRFMGNIADTLVEAGHDVTQFAPILNPVADTNGSRLAKTITLAFDKKLNKMLDMELFIQNSWKQQYQSIFGIMNVSSMRLMFIQLTDYFITSCELQLQNTKIMNQLRHEKFDLAITELFDPCPLGKELLLFFKFSFQHITVLKNNEILKDVVMK</sequence>
<evidence type="ECO:0000313" key="9">
    <source>
        <dbReference type="WBParaSite" id="GPUH_0000068501-mRNA-1"/>
    </source>
</evidence>
<evidence type="ECO:0000256" key="6">
    <source>
        <dbReference type="SAM" id="Phobius"/>
    </source>
</evidence>
<name>A0A183CW44_9BILA</name>
<dbReference type="PANTHER" id="PTHR48043:SF23">
    <property type="entry name" value="UDP-GLUCURONOSYLTRANSFERASE"/>
    <property type="match status" value="1"/>
</dbReference>
<keyword evidence="6" id="KW-0472">Membrane</keyword>
<dbReference type="InterPro" id="IPR050271">
    <property type="entry name" value="UDP-glycosyltransferase"/>
</dbReference>
<evidence type="ECO:0000256" key="4">
    <source>
        <dbReference type="ARBA" id="ARBA00022679"/>
    </source>
</evidence>
<dbReference type="WBParaSite" id="GPUH_0000068501-mRNA-1">
    <property type="protein sequence ID" value="GPUH_0000068501-mRNA-1"/>
    <property type="gene ID" value="GPUH_0000068501"/>
</dbReference>
<keyword evidence="4" id="KW-0808">Transferase</keyword>
<dbReference type="EMBL" id="UYRT01000661">
    <property type="protein sequence ID" value="VDK28525.1"/>
    <property type="molecule type" value="Genomic_DNA"/>
</dbReference>
<reference evidence="7 8" key="2">
    <citation type="submission" date="2018-11" db="EMBL/GenBank/DDBJ databases">
        <authorList>
            <consortium name="Pathogen Informatics"/>
        </authorList>
    </citation>
    <scope>NUCLEOTIDE SEQUENCE [LARGE SCALE GENOMIC DNA]</scope>
</reference>
<proteinExistence type="inferred from homology"/>
<evidence type="ECO:0000256" key="5">
    <source>
        <dbReference type="ARBA" id="ARBA00047475"/>
    </source>
</evidence>
<evidence type="ECO:0000313" key="8">
    <source>
        <dbReference type="Proteomes" id="UP000271098"/>
    </source>
</evidence>
<organism evidence="9">
    <name type="scientific">Gongylonema pulchrum</name>
    <dbReference type="NCBI Taxonomy" id="637853"/>
    <lineage>
        <taxon>Eukaryota</taxon>
        <taxon>Metazoa</taxon>
        <taxon>Ecdysozoa</taxon>
        <taxon>Nematoda</taxon>
        <taxon>Chromadorea</taxon>
        <taxon>Rhabditida</taxon>
        <taxon>Spirurina</taxon>
        <taxon>Spiruromorpha</taxon>
        <taxon>Spiruroidea</taxon>
        <taxon>Gongylonematidae</taxon>
        <taxon>Gongylonema</taxon>
    </lineage>
</organism>
<comment type="similarity">
    <text evidence="1">Belongs to the UDP-glycosyltransferase family.</text>
</comment>
<dbReference type="OrthoDB" id="5835829at2759"/>
<keyword evidence="6" id="KW-1133">Transmembrane helix</keyword>
<dbReference type="Pfam" id="PF00201">
    <property type="entry name" value="UDPGT"/>
    <property type="match status" value="1"/>
</dbReference>
<evidence type="ECO:0000256" key="2">
    <source>
        <dbReference type="ARBA" id="ARBA00012544"/>
    </source>
</evidence>
<keyword evidence="6" id="KW-0812">Transmembrane</keyword>
<feature type="transmembrane region" description="Helical" evidence="6">
    <location>
        <begin position="79"/>
        <end position="101"/>
    </location>
</feature>
<keyword evidence="8" id="KW-1185">Reference proteome</keyword>
<dbReference type="AlphaFoldDB" id="A0A183CW44"/>
<dbReference type="EC" id="2.4.1.17" evidence="2"/>
<gene>
    <name evidence="7" type="ORF">GPUH_LOCUS685</name>
</gene>